<protein>
    <submittedName>
        <fullName evidence="2">Uncharacterized protein</fullName>
    </submittedName>
</protein>
<organism evidence="2">
    <name type="scientific">Thermogemmatispora argillosa</name>
    <dbReference type="NCBI Taxonomy" id="2045280"/>
    <lineage>
        <taxon>Bacteria</taxon>
        <taxon>Bacillati</taxon>
        <taxon>Chloroflexota</taxon>
        <taxon>Ktedonobacteria</taxon>
        <taxon>Thermogemmatisporales</taxon>
        <taxon>Thermogemmatisporaceae</taxon>
        <taxon>Thermogemmatispora</taxon>
    </lineage>
</organism>
<accession>A0A455T0Q5</accession>
<evidence type="ECO:0000313" key="2">
    <source>
        <dbReference type="EMBL" id="BBH92941.1"/>
    </source>
</evidence>
<gene>
    <name evidence="2" type="ORF">KTA_11400</name>
</gene>
<evidence type="ECO:0000256" key="1">
    <source>
        <dbReference type="SAM" id="MobiDB-lite"/>
    </source>
</evidence>
<name>A0A455T0Q5_9CHLR</name>
<reference evidence="2" key="1">
    <citation type="submission" date="2018-12" db="EMBL/GenBank/DDBJ databases">
        <title>Novel natural products biosynthetic potential of the class Ktedonobacteria.</title>
        <authorList>
            <person name="Zheng Y."/>
            <person name="Saitou A."/>
            <person name="Wang C.M."/>
            <person name="Toyoda A."/>
            <person name="Minakuchi Y."/>
            <person name="Sekiguchi Y."/>
            <person name="Ueda K."/>
            <person name="Takano H."/>
            <person name="Sakai Y."/>
            <person name="Yokota A."/>
            <person name="Yabe S."/>
        </authorList>
    </citation>
    <scope>NUCLEOTIDE SEQUENCE</scope>
    <source>
        <strain evidence="2">A3-2</strain>
    </source>
</reference>
<dbReference type="AlphaFoldDB" id="A0A455T0Q5"/>
<proteinExistence type="predicted"/>
<feature type="compositionally biased region" description="Basic and acidic residues" evidence="1">
    <location>
        <begin position="71"/>
        <end position="80"/>
    </location>
</feature>
<feature type="region of interest" description="Disordered" evidence="1">
    <location>
        <begin position="61"/>
        <end position="98"/>
    </location>
</feature>
<sequence length="98" mass="10419">MAPSAEAVCGLDGAGGWGALERACRQEGIATGWYTHTAELDARAALALLRCGCWRDWKKHEPPTRSVGWRRPSDDDRRAAEAVATAGGHSRGAVALTC</sequence>
<dbReference type="EMBL" id="AP019377">
    <property type="protein sequence ID" value="BBH92941.1"/>
    <property type="molecule type" value="Genomic_DNA"/>
</dbReference>